<dbReference type="Proteomes" id="UP000831327">
    <property type="component" value="Chromosome"/>
</dbReference>
<evidence type="ECO:0000256" key="1">
    <source>
        <dbReference type="SAM" id="Coils"/>
    </source>
</evidence>
<organism evidence="2 3">
    <name type="scientific">Roseomonas fluvialis</name>
    <dbReference type="NCBI Taxonomy" id="1750527"/>
    <lineage>
        <taxon>Bacteria</taxon>
        <taxon>Pseudomonadati</taxon>
        <taxon>Pseudomonadota</taxon>
        <taxon>Alphaproteobacteria</taxon>
        <taxon>Acetobacterales</taxon>
        <taxon>Roseomonadaceae</taxon>
        <taxon>Roseomonas</taxon>
    </lineage>
</organism>
<protein>
    <recommendedName>
        <fullName evidence="4">J domain-containing protein</fullName>
    </recommendedName>
</protein>
<reference evidence="2 3" key="1">
    <citation type="journal article" date="2016" name="Microbes Environ.">
        <title>Phylogenetically diverse aerobic anoxygenic phototrophic bacteria isolated from epilithic biofilms in Tama river, Japan.</title>
        <authorList>
            <person name="Hirose S."/>
            <person name="Matsuura K."/>
            <person name="Haruta S."/>
        </authorList>
    </citation>
    <scope>NUCLEOTIDE SEQUENCE [LARGE SCALE GENOMIC DNA]</scope>
    <source>
        <strain evidence="2 3">S08</strain>
    </source>
</reference>
<keyword evidence="3" id="KW-1185">Reference proteome</keyword>
<sequence length="166" mass="18442">MPEDRPFREWPLEQLAEQAILHASNQAVLAGLAVEVAHRPGTRARALHARLQRLHEEAGAAPRGQAVAELRDLLASAAAEIARLRSALALAEVRLVQAQDGAPSELGPHRRVYLTPDAPAWLVSEVRRAFRRRYHPDSHGNANRRGRAEEVFKRAEAVFAEIERHG</sequence>
<proteinExistence type="predicted"/>
<name>A0ABM7Y2N1_9PROT</name>
<keyword evidence="1" id="KW-0175">Coiled coil</keyword>
<evidence type="ECO:0008006" key="4">
    <source>
        <dbReference type="Google" id="ProtNLM"/>
    </source>
</evidence>
<dbReference type="RefSeq" id="WP_244459271.1">
    <property type="nucleotide sequence ID" value="NZ_AP025637.1"/>
</dbReference>
<accession>A0ABM7Y2N1</accession>
<gene>
    <name evidence="2" type="ORF">Rmf_19860</name>
</gene>
<evidence type="ECO:0000313" key="3">
    <source>
        <dbReference type="Proteomes" id="UP000831327"/>
    </source>
</evidence>
<dbReference type="EMBL" id="AP025637">
    <property type="protein sequence ID" value="BDG72057.1"/>
    <property type="molecule type" value="Genomic_DNA"/>
</dbReference>
<evidence type="ECO:0000313" key="2">
    <source>
        <dbReference type="EMBL" id="BDG72057.1"/>
    </source>
</evidence>
<feature type="coiled-coil region" evidence="1">
    <location>
        <begin position="67"/>
        <end position="94"/>
    </location>
</feature>